<dbReference type="EMBL" id="DXAK01000049">
    <property type="protein sequence ID" value="HJA07543.1"/>
    <property type="molecule type" value="Genomic_DNA"/>
</dbReference>
<evidence type="ECO:0000256" key="1">
    <source>
        <dbReference type="SAM" id="SignalP"/>
    </source>
</evidence>
<evidence type="ECO:0008006" key="4">
    <source>
        <dbReference type="Google" id="ProtNLM"/>
    </source>
</evidence>
<dbReference type="AlphaFoldDB" id="A0A9D2HAF3"/>
<proteinExistence type="predicted"/>
<dbReference type="InterPro" id="IPR046720">
    <property type="entry name" value="DUF6612"/>
</dbReference>
<sequence>MKTQRKKWTAAAMAAAMAVMSLTACGTKATPENLFRDMNKRASEVDSLRMNMKLDMNIEAAGESVSMGMDFAMEATSDPEMSSAKGVGSVGWGGIDTSTEIETYSEKQGDEYIVYTKSENGWTVQKEDSAGMSTDIGVVSEDIEKFASQFELDKNLVQVNGEDCFQLTGTITGEFLSEFMGEDMLSSFAGLGLDEDGLADISMPCTIDVYKESILPARMTFDMGEALLPILEAAGLDAAECTVEMTFLDYDAVGEIVIPEEALEAAGS</sequence>
<dbReference type="PROSITE" id="PS51257">
    <property type="entry name" value="PROKAR_LIPOPROTEIN"/>
    <property type="match status" value="1"/>
</dbReference>
<feature type="chain" id="PRO_5039021092" description="Lipoprotein" evidence="1">
    <location>
        <begin position="25"/>
        <end position="268"/>
    </location>
</feature>
<feature type="signal peptide" evidence="1">
    <location>
        <begin position="1"/>
        <end position="24"/>
    </location>
</feature>
<name>A0A9D2HAF3_9FIRM</name>
<dbReference type="Proteomes" id="UP000824223">
    <property type="component" value="Unassembled WGS sequence"/>
</dbReference>
<protein>
    <recommendedName>
        <fullName evidence="4">Lipoprotein</fullName>
    </recommendedName>
</protein>
<evidence type="ECO:0000313" key="2">
    <source>
        <dbReference type="EMBL" id="HJA07543.1"/>
    </source>
</evidence>
<organism evidence="2 3">
    <name type="scientific">Candidatus Mediterraneibacter pullicola</name>
    <dbReference type="NCBI Taxonomy" id="2838682"/>
    <lineage>
        <taxon>Bacteria</taxon>
        <taxon>Bacillati</taxon>
        <taxon>Bacillota</taxon>
        <taxon>Clostridia</taxon>
        <taxon>Lachnospirales</taxon>
        <taxon>Lachnospiraceae</taxon>
        <taxon>Mediterraneibacter</taxon>
    </lineage>
</organism>
<gene>
    <name evidence="2" type="ORF">H9798_10465</name>
</gene>
<reference evidence="2" key="2">
    <citation type="submission" date="2021-04" db="EMBL/GenBank/DDBJ databases">
        <authorList>
            <person name="Gilroy R."/>
        </authorList>
    </citation>
    <scope>NUCLEOTIDE SEQUENCE</scope>
    <source>
        <strain evidence="2">ChiSjej2B20-11307</strain>
    </source>
</reference>
<comment type="caution">
    <text evidence="2">The sequence shown here is derived from an EMBL/GenBank/DDBJ whole genome shotgun (WGS) entry which is preliminary data.</text>
</comment>
<evidence type="ECO:0000313" key="3">
    <source>
        <dbReference type="Proteomes" id="UP000824223"/>
    </source>
</evidence>
<dbReference type="Gene3D" id="2.50.20.20">
    <property type="match status" value="1"/>
</dbReference>
<dbReference type="Pfam" id="PF20316">
    <property type="entry name" value="DUF6612"/>
    <property type="match status" value="1"/>
</dbReference>
<accession>A0A9D2HAF3</accession>
<reference evidence="2" key="1">
    <citation type="journal article" date="2021" name="PeerJ">
        <title>Extensive microbial diversity within the chicken gut microbiome revealed by metagenomics and culture.</title>
        <authorList>
            <person name="Gilroy R."/>
            <person name="Ravi A."/>
            <person name="Getino M."/>
            <person name="Pursley I."/>
            <person name="Horton D.L."/>
            <person name="Alikhan N.F."/>
            <person name="Baker D."/>
            <person name="Gharbi K."/>
            <person name="Hall N."/>
            <person name="Watson M."/>
            <person name="Adriaenssens E.M."/>
            <person name="Foster-Nyarko E."/>
            <person name="Jarju S."/>
            <person name="Secka A."/>
            <person name="Antonio M."/>
            <person name="Oren A."/>
            <person name="Chaudhuri R.R."/>
            <person name="La Ragione R."/>
            <person name="Hildebrand F."/>
            <person name="Pallen M.J."/>
        </authorList>
    </citation>
    <scope>NUCLEOTIDE SEQUENCE</scope>
    <source>
        <strain evidence="2">ChiSjej2B20-11307</strain>
    </source>
</reference>
<keyword evidence="1" id="KW-0732">Signal</keyword>